<keyword evidence="2" id="KW-1185">Reference proteome</keyword>
<name>A0A6I8V3F0_DROPS</name>
<evidence type="ECO:0000313" key="2">
    <source>
        <dbReference type="Proteomes" id="UP000001819"/>
    </source>
</evidence>
<evidence type="ECO:0000256" key="1">
    <source>
        <dbReference type="SAM" id="Phobius"/>
    </source>
</evidence>
<proteinExistence type="predicted"/>
<keyword evidence="1" id="KW-1133">Transmembrane helix</keyword>
<sequence>MCQRSLIGALPEMGRTPQRIRRIGDSLEMLTREARREVVRCEHTVICLMVCIAIFSIIWSISLHMISGDLYEGIVSAKLIFRERNFDQMDNRSKEILHRDYIKATQQAYGDKYSVQDVTPDSLQSDSQTTKPTFKIPHIYESRENRPRLERLIAENNEEKALTTTLAPTPKIVFNAEADRQFLASMALDTHATFWNPGIGAQFVYAFPLISEIVAIIWTAMCLIFQTGSKKSSVLPKPWRIVVPSIIIFSVMSLGSVLYTILTNGHLKKLCGQLRENLTDPIAISCGDAIALLRPIVHEHNVSHDTYLQLFRCSYVIGMVLWIMALLVMVLRFIFAVDFQLVDIDEMFDHRPSTDFQAPIQPVYREVVQQSSPQHQTQMRPRSEEDYQSARSHLSDVAVPLLDGQPQASVGVTSLA</sequence>
<feature type="transmembrane region" description="Helical" evidence="1">
    <location>
        <begin position="203"/>
        <end position="227"/>
    </location>
</feature>
<dbReference type="Proteomes" id="UP000001819">
    <property type="component" value="Chromosome 2"/>
</dbReference>
<organism evidence="2 3">
    <name type="scientific">Drosophila pseudoobscura pseudoobscura</name>
    <name type="common">Fruit fly</name>
    <dbReference type="NCBI Taxonomy" id="46245"/>
    <lineage>
        <taxon>Eukaryota</taxon>
        <taxon>Metazoa</taxon>
        <taxon>Ecdysozoa</taxon>
        <taxon>Arthropoda</taxon>
        <taxon>Hexapoda</taxon>
        <taxon>Insecta</taxon>
        <taxon>Pterygota</taxon>
        <taxon>Neoptera</taxon>
        <taxon>Endopterygota</taxon>
        <taxon>Diptera</taxon>
        <taxon>Brachycera</taxon>
        <taxon>Muscomorpha</taxon>
        <taxon>Ephydroidea</taxon>
        <taxon>Drosophilidae</taxon>
        <taxon>Drosophila</taxon>
        <taxon>Sophophora</taxon>
    </lineage>
</organism>
<dbReference type="KEGG" id="dpo:6897053"/>
<reference evidence="3" key="2">
    <citation type="submission" date="2025-08" db="UniProtKB">
        <authorList>
            <consortium name="RefSeq"/>
        </authorList>
    </citation>
    <scope>IDENTIFICATION</scope>
    <source>
        <strain evidence="3">MV-25-SWS-2005</strain>
        <tissue evidence="3">Whole body</tissue>
    </source>
</reference>
<feature type="transmembrane region" description="Helical" evidence="1">
    <location>
        <begin position="45"/>
        <end position="66"/>
    </location>
</feature>
<dbReference type="ExpressionAtlas" id="A0A6I8V3F0">
    <property type="expression patterns" value="baseline"/>
</dbReference>
<dbReference type="AlphaFoldDB" id="A0A6I8V3F0"/>
<protein>
    <submittedName>
        <fullName evidence="3">Uncharacterized protein isoform X1</fullName>
    </submittedName>
</protein>
<accession>A0A6I8V3F0</accession>
<keyword evidence="1" id="KW-0472">Membrane</keyword>
<feature type="transmembrane region" description="Helical" evidence="1">
    <location>
        <begin position="239"/>
        <end position="262"/>
    </location>
</feature>
<dbReference type="InParanoid" id="A0A6I8V3F0"/>
<feature type="transmembrane region" description="Helical" evidence="1">
    <location>
        <begin position="315"/>
        <end position="335"/>
    </location>
</feature>
<evidence type="ECO:0000313" key="3">
    <source>
        <dbReference type="RefSeq" id="XP_002137237.3"/>
    </source>
</evidence>
<keyword evidence="1" id="KW-0812">Transmembrane</keyword>
<reference evidence="2" key="1">
    <citation type="submission" date="2024-06" db="UniProtKB">
        <authorList>
            <consortium name="RefSeq"/>
        </authorList>
    </citation>
    <scope>NUCLEOTIDE SEQUENCE [LARGE SCALE GENOMIC DNA]</scope>
    <source>
        <strain evidence="2">MV2-25</strain>
    </source>
</reference>
<dbReference type="RefSeq" id="XP_002137237.3">
    <property type="nucleotide sequence ID" value="XM_002137201.3"/>
</dbReference>
<gene>
    <name evidence="3" type="primary">LOC6897053</name>
</gene>